<dbReference type="STRING" id="1221996.QY95_01396"/>
<evidence type="ECO:0000313" key="4">
    <source>
        <dbReference type="EMBL" id="KKB40566.1"/>
    </source>
</evidence>
<comment type="pathway">
    <text evidence="1">Cofactor biosynthesis; adenosylcobalamin biosynthesis.</text>
</comment>
<comment type="caution">
    <text evidence="4">The sequence shown here is derived from an EMBL/GenBank/DDBJ whole genome shotgun (WGS) entry which is preliminary data.</text>
</comment>
<dbReference type="EMBL" id="JWIR02000028">
    <property type="protein sequence ID" value="KKB40566.1"/>
    <property type="molecule type" value="Genomic_DNA"/>
</dbReference>
<keyword evidence="5" id="KW-1185">Reference proteome</keyword>
<evidence type="ECO:0000256" key="1">
    <source>
        <dbReference type="ARBA" id="ARBA00004953"/>
    </source>
</evidence>
<dbReference type="Proteomes" id="UP000031563">
    <property type="component" value="Unassembled WGS sequence"/>
</dbReference>
<dbReference type="RefSeq" id="WP_039237535.1">
    <property type="nucleotide sequence ID" value="NZ_JWIR02000028.1"/>
</dbReference>
<evidence type="ECO:0000313" key="5">
    <source>
        <dbReference type="Proteomes" id="UP000031563"/>
    </source>
</evidence>
<dbReference type="PANTHER" id="PTHR36925:SF1">
    <property type="entry name" value="COBALT-PRECORRIN-6A REDUCTASE"/>
    <property type="match status" value="1"/>
</dbReference>
<dbReference type="Pfam" id="PF02571">
    <property type="entry name" value="CbiJ"/>
    <property type="match status" value="1"/>
</dbReference>
<dbReference type="GO" id="GO:0009236">
    <property type="term" value="P:cobalamin biosynthetic process"/>
    <property type="evidence" value="ECO:0007669"/>
    <property type="project" value="UniProtKB-UniPathway"/>
</dbReference>
<name>A0A0F5I4X0_BACTR</name>
<reference evidence="4" key="1">
    <citation type="submission" date="2015-02" db="EMBL/GenBank/DDBJ databases">
        <title>Genome Assembly of Bacillaceae bacterium MTCC 8252.</title>
        <authorList>
            <person name="Verma A."/>
            <person name="Khatri I."/>
            <person name="Mual P."/>
            <person name="Subramanian S."/>
            <person name="Krishnamurthi S."/>
        </authorList>
    </citation>
    <scope>NUCLEOTIDE SEQUENCE [LARGE SCALE GENOMIC DNA]</scope>
    <source>
        <strain evidence="4">MTCC 8252</strain>
    </source>
</reference>
<dbReference type="AlphaFoldDB" id="A0A0F5I4X0"/>
<protein>
    <submittedName>
        <fullName evidence="4">Cobalt-precorrin-6x reductase</fullName>
    </submittedName>
</protein>
<dbReference type="PROSITE" id="PS51014">
    <property type="entry name" value="COBK_CBIJ"/>
    <property type="match status" value="1"/>
</dbReference>
<sequence length="269" mass="29799">MILFLAGTSDARELAIEIQEAGFSVLASVVTESAVHSLQEAGIRTRMGRLTAADIAELIVKEGFEAVVDASHPFAEEASKNAMQGAKEASVPYIRYERENQQFSNEKIVTVRDYQEAAERAAERKGVIMLTTGSKTLEIFAKKLVGLENTRLIARMLPRTDNMEKCEQLGIEQKNIIAIQGPFSKELNKALYQQYGVTLMITKESGKVGSVDEKLEAALECGIETIMIARPNVRYENVHSSFSGVIAELTKQLTERGQEAWTLKQNLSR</sequence>
<dbReference type="UniPathway" id="UPA00148"/>
<gene>
    <name evidence="4" type="ORF">QY95_01396</name>
</gene>
<dbReference type="NCBIfam" id="TIGR00715">
    <property type="entry name" value="precor6x_red"/>
    <property type="match status" value="1"/>
</dbReference>
<keyword evidence="3" id="KW-0560">Oxidoreductase</keyword>
<accession>A0A0F5HUP7</accession>
<evidence type="ECO:0000256" key="2">
    <source>
        <dbReference type="ARBA" id="ARBA00022573"/>
    </source>
</evidence>
<dbReference type="GO" id="GO:0016994">
    <property type="term" value="F:precorrin-6A reductase activity"/>
    <property type="evidence" value="ECO:0007669"/>
    <property type="project" value="InterPro"/>
</dbReference>
<proteinExistence type="predicted"/>
<keyword evidence="2" id="KW-0169">Cobalamin biosynthesis</keyword>
<accession>A0A0F5I4X0</accession>
<organism evidence="4 5">
    <name type="scientific">Bacillus thermotolerans</name>
    <name type="common">Quasibacillus thermotolerans</name>
    <dbReference type="NCBI Taxonomy" id="1221996"/>
    <lineage>
        <taxon>Bacteria</taxon>
        <taxon>Bacillati</taxon>
        <taxon>Bacillota</taxon>
        <taxon>Bacilli</taxon>
        <taxon>Bacillales</taxon>
        <taxon>Bacillaceae</taxon>
        <taxon>Bacillus</taxon>
    </lineage>
</organism>
<dbReference type="PANTHER" id="PTHR36925">
    <property type="entry name" value="COBALT-PRECORRIN-6A REDUCTASE"/>
    <property type="match status" value="1"/>
</dbReference>
<dbReference type="OrthoDB" id="9780707at2"/>
<evidence type="ECO:0000256" key="3">
    <source>
        <dbReference type="ARBA" id="ARBA00023002"/>
    </source>
</evidence>
<dbReference type="InterPro" id="IPR003723">
    <property type="entry name" value="Precorrin-6x_reduct"/>
</dbReference>